<evidence type="ECO:0000313" key="2">
    <source>
        <dbReference type="EMBL" id="MFD2587096.1"/>
    </source>
</evidence>
<sequence length="313" mass="37097">MEKLINISKEATYRLEANYADMEITIDENGLKNRIKATGIVLTPIWAEPKPNFYKSLLIKKSETSMSQNELFKKLKMGNYYLNIIDYSDSEITLVTSILINQWTELIWNSLVNDKEETNITLTKKTIEEHILLKNPHLFQNRVDLIRFLSKTNLQLEDFIIPAKFNSFDFKLKEIELRLNMELFFARRFLFTKELICSLKERIKSYPKKQKLNSKRTTNLYEWFQTLENDIRNFKEFKDFQKLYDMPKKKINVKNSKNINIIEGNNNFNTKNSDRKTPNNKLEKWLKILAILISIGILLVSVLSNWDKLSSIF</sequence>
<proteinExistence type="predicted"/>
<keyword evidence="1" id="KW-0472">Membrane</keyword>
<keyword evidence="1" id="KW-1133">Transmembrane helix</keyword>
<keyword evidence="1" id="KW-0812">Transmembrane</keyword>
<protein>
    <submittedName>
        <fullName evidence="2">Uncharacterized protein</fullName>
    </submittedName>
</protein>
<keyword evidence="3" id="KW-1185">Reference proteome</keyword>
<evidence type="ECO:0000256" key="1">
    <source>
        <dbReference type="SAM" id="Phobius"/>
    </source>
</evidence>
<name>A0ABW5MVQ1_9FLAO</name>
<evidence type="ECO:0000313" key="3">
    <source>
        <dbReference type="Proteomes" id="UP001597526"/>
    </source>
</evidence>
<organism evidence="2 3">
    <name type="scientific">Croceitalea marina</name>
    <dbReference type="NCBI Taxonomy" id="1775166"/>
    <lineage>
        <taxon>Bacteria</taxon>
        <taxon>Pseudomonadati</taxon>
        <taxon>Bacteroidota</taxon>
        <taxon>Flavobacteriia</taxon>
        <taxon>Flavobacteriales</taxon>
        <taxon>Flavobacteriaceae</taxon>
        <taxon>Croceitalea</taxon>
    </lineage>
</organism>
<accession>A0ABW5MVQ1</accession>
<reference evidence="3" key="1">
    <citation type="journal article" date="2019" name="Int. J. Syst. Evol. Microbiol.">
        <title>The Global Catalogue of Microorganisms (GCM) 10K type strain sequencing project: providing services to taxonomists for standard genome sequencing and annotation.</title>
        <authorList>
            <consortium name="The Broad Institute Genomics Platform"/>
            <consortium name="The Broad Institute Genome Sequencing Center for Infectious Disease"/>
            <person name="Wu L."/>
            <person name="Ma J."/>
        </authorList>
    </citation>
    <scope>NUCLEOTIDE SEQUENCE [LARGE SCALE GENOMIC DNA]</scope>
    <source>
        <strain evidence="3">KCTC 52368</strain>
    </source>
</reference>
<gene>
    <name evidence="2" type="ORF">ACFSQJ_09150</name>
</gene>
<dbReference type="Proteomes" id="UP001597526">
    <property type="component" value="Unassembled WGS sequence"/>
</dbReference>
<dbReference type="EMBL" id="JBHULB010000011">
    <property type="protein sequence ID" value="MFD2587096.1"/>
    <property type="molecule type" value="Genomic_DNA"/>
</dbReference>
<dbReference type="RefSeq" id="WP_377766656.1">
    <property type="nucleotide sequence ID" value="NZ_JBHULB010000011.1"/>
</dbReference>
<feature type="transmembrane region" description="Helical" evidence="1">
    <location>
        <begin position="285"/>
        <end position="306"/>
    </location>
</feature>
<comment type="caution">
    <text evidence="2">The sequence shown here is derived from an EMBL/GenBank/DDBJ whole genome shotgun (WGS) entry which is preliminary data.</text>
</comment>